<sequence length="116" mass="13566">MSYASVKNIFPLFSIFVNKNWLGGGGEAWRWRRRLWAWKKELVAECVTLLHNVTLQSNVSDQWQCTPTLRGAIQCVQVWSWIGVSRVDHQSLRAHFPHFTHYLGGLRARRSFLQLL</sequence>
<proteinExistence type="predicted"/>
<evidence type="ECO:0000313" key="1">
    <source>
        <dbReference type="EMBL" id="AES98745.1"/>
    </source>
</evidence>
<reference evidence="1 4" key="1">
    <citation type="journal article" date="2011" name="Nature">
        <title>The Medicago genome provides insight into the evolution of rhizobial symbioses.</title>
        <authorList>
            <person name="Young N.D."/>
            <person name="Debelle F."/>
            <person name="Oldroyd G.E."/>
            <person name="Geurts R."/>
            <person name="Cannon S.B."/>
            <person name="Udvardi M.K."/>
            <person name="Benedito V.A."/>
            <person name="Mayer K.F."/>
            <person name="Gouzy J."/>
            <person name="Schoof H."/>
            <person name="Van de Peer Y."/>
            <person name="Proost S."/>
            <person name="Cook D.R."/>
            <person name="Meyers B.C."/>
            <person name="Spannagl M."/>
            <person name="Cheung F."/>
            <person name="De Mita S."/>
            <person name="Krishnakumar V."/>
            <person name="Gundlach H."/>
            <person name="Zhou S."/>
            <person name="Mudge J."/>
            <person name="Bharti A.K."/>
            <person name="Murray J.D."/>
            <person name="Naoumkina M.A."/>
            <person name="Rosen B."/>
            <person name="Silverstein K.A."/>
            <person name="Tang H."/>
            <person name="Rombauts S."/>
            <person name="Zhao P.X."/>
            <person name="Zhou P."/>
            <person name="Barbe V."/>
            <person name="Bardou P."/>
            <person name="Bechner M."/>
            <person name="Bellec A."/>
            <person name="Berger A."/>
            <person name="Berges H."/>
            <person name="Bidwell S."/>
            <person name="Bisseling T."/>
            <person name="Choisne N."/>
            <person name="Couloux A."/>
            <person name="Denny R."/>
            <person name="Deshpande S."/>
            <person name="Dai X."/>
            <person name="Doyle J.J."/>
            <person name="Dudez A.M."/>
            <person name="Farmer A.D."/>
            <person name="Fouteau S."/>
            <person name="Franken C."/>
            <person name="Gibelin C."/>
            <person name="Gish J."/>
            <person name="Goldstein S."/>
            <person name="Gonzalez A.J."/>
            <person name="Green P.J."/>
            <person name="Hallab A."/>
            <person name="Hartog M."/>
            <person name="Hua A."/>
            <person name="Humphray S.J."/>
            <person name="Jeong D.H."/>
            <person name="Jing Y."/>
            <person name="Jocker A."/>
            <person name="Kenton S.M."/>
            <person name="Kim D.J."/>
            <person name="Klee K."/>
            <person name="Lai H."/>
            <person name="Lang C."/>
            <person name="Lin S."/>
            <person name="Macmil S.L."/>
            <person name="Magdelenat G."/>
            <person name="Matthews L."/>
            <person name="McCorrison J."/>
            <person name="Monaghan E.L."/>
            <person name="Mun J.H."/>
            <person name="Najar F.Z."/>
            <person name="Nicholson C."/>
            <person name="Noirot C."/>
            <person name="O'Bleness M."/>
            <person name="Paule C.R."/>
            <person name="Poulain J."/>
            <person name="Prion F."/>
            <person name="Qin B."/>
            <person name="Qu C."/>
            <person name="Retzel E.F."/>
            <person name="Riddle C."/>
            <person name="Sallet E."/>
            <person name="Samain S."/>
            <person name="Samson N."/>
            <person name="Sanders I."/>
            <person name="Saurat O."/>
            <person name="Scarpelli C."/>
            <person name="Schiex T."/>
            <person name="Segurens B."/>
            <person name="Severin A.J."/>
            <person name="Sherrier D.J."/>
            <person name="Shi R."/>
            <person name="Sims S."/>
            <person name="Singer S.R."/>
            <person name="Sinharoy S."/>
            <person name="Sterck L."/>
            <person name="Viollet A."/>
            <person name="Wang B.B."/>
            <person name="Wang K."/>
            <person name="Wang M."/>
            <person name="Wang X."/>
            <person name="Warfsmann J."/>
            <person name="Weissenbach J."/>
            <person name="White D.D."/>
            <person name="White J.D."/>
            <person name="Wiley G.B."/>
            <person name="Wincker P."/>
            <person name="Xing Y."/>
            <person name="Yang L."/>
            <person name="Yao Z."/>
            <person name="Ying F."/>
            <person name="Zhai J."/>
            <person name="Zhou L."/>
            <person name="Zuber A."/>
            <person name="Denarie J."/>
            <person name="Dixon R.A."/>
            <person name="May G.D."/>
            <person name="Schwartz D.C."/>
            <person name="Rogers J."/>
            <person name="Quetier F."/>
            <person name="Town C.D."/>
            <person name="Roe B.A."/>
        </authorList>
    </citation>
    <scope>NUCLEOTIDE SEQUENCE [LARGE SCALE GENOMIC DNA]</scope>
    <source>
        <strain evidence="1">A17</strain>
        <strain evidence="3 4">cv. Jemalong A17</strain>
    </source>
</reference>
<name>G7K766_MEDTR</name>
<protein>
    <submittedName>
        <fullName evidence="1 3">Uncharacterized protein</fullName>
    </submittedName>
</protein>
<evidence type="ECO:0000313" key="4">
    <source>
        <dbReference type="Proteomes" id="UP000002051"/>
    </source>
</evidence>
<dbReference type="Proteomes" id="UP000265566">
    <property type="component" value="Chromosome 5"/>
</dbReference>
<keyword evidence="4" id="KW-1185">Reference proteome</keyword>
<dbReference type="PaxDb" id="3880-AES98745"/>
<reference evidence="2" key="5">
    <citation type="journal article" date="2018" name="Nat. Plants">
        <title>Whole-genome landscape of Medicago truncatula symbiotic genes.</title>
        <authorList>
            <person name="Pecrix Y."/>
            <person name="Gamas P."/>
            <person name="Carrere S."/>
        </authorList>
    </citation>
    <scope>NUCLEOTIDE SEQUENCE</scope>
    <source>
        <tissue evidence="2">Leaves</tissue>
    </source>
</reference>
<dbReference type="EnsemblPlants" id="AES98745">
    <property type="protein sequence ID" value="AES98745"/>
    <property type="gene ID" value="MTR_5g072320"/>
</dbReference>
<gene>
    <name evidence="1" type="ordered locus">MTR_5g072320</name>
    <name evidence="2" type="ORF">MtrunA17_Chr5g0431031</name>
</gene>
<dbReference type="EMBL" id="PSQE01000005">
    <property type="protein sequence ID" value="RHN56583.1"/>
    <property type="molecule type" value="Genomic_DNA"/>
</dbReference>
<evidence type="ECO:0000313" key="2">
    <source>
        <dbReference type="EMBL" id="RHN56583.1"/>
    </source>
</evidence>
<reference evidence="1 4" key="2">
    <citation type="journal article" date="2014" name="BMC Genomics">
        <title>An improved genome release (version Mt4.0) for the model legume Medicago truncatula.</title>
        <authorList>
            <person name="Tang H."/>
            <person name="Krishnakumar V."/>
            <person name="Bidwell S."/>
            <person name="Rosen B."/>
            <person name="Chan A."/>
            <person name="Zhou S."/>
            <person name="Gentzbittel L."/>
            <person name="Childs K.L."/>
            <person name="Yandell M."/>
            <person name="Gundlach H."/>
            <person name="Mayer K.F."/>
            <person name="Schwartz D.C."/>
            <person name="Town C.D."/>
        </authorList>
    </citation>
    <scope>GENOME REANNOTATION</scope>
    <source>
        <strain evidence="3 4">cv. Jemalong A17</strain>
    </source>
</reference>
<accession>G7K766</accession>
<evidence type="ECO:0000313" key="5">
    <source>
        <dbReference type="Proteomes" id="UP000265566"/>
    </source>
</evidence>
<dbReference type="Gramene" id="rna32009">
    <property type="protein sequence ID" value="RHN56583.1"/>
    <property type="gene ID" value="gene32009"/>
</dbReference>
<reference evidence="3" key="3">
    <citation type="submission" date="2015-04" db="UniProtKB">
        <authorList>
            <consortium name="EnsemblPlants"/>
        </authorList>
    </citation>
    <scope>IDENTIFICATION</scope>
    <source>
        <strain evidence="3">cv. Jemalong A17</strain>
    </source>
</reference>
<dbReference type="Proteomes" id="UP000002051">
    <property type="component" value="Chromosome 5"/>
</dbReference>
<organism evidence="1 4">
    <name type="scientific">Medicago truncatula</name>
    <name type="common">Barrel medic</name>
    <name type="synonym">Medicago tribuloides</name>
    <dbReference type="NCBI Taxonomy" id="3880"/>
    <lineage>
        <taxon>Eukaryota</taxon>
        <taxon>Viridiplantae</taxon>
        <taxon>Streptophyta</taxon>
        <taxon>Embryophyta</taxon>
        <taxon>Tracheophyta</taxon>
        <taxon>Spermatophyta</taxon>
        <taxon>Magnoliopsida</taxon>
        <taxon>eudicotyledons</taxon>
        <taxon>Gunneridae</taxon>
        <taxon>Pentapetalae</taxon>
        <taxon>rosids</taxon>
        <taxon>fabids</taxon>
        <taxon>Fabales</taxon>
        <taxon>Fabaceae</taxon>
        <taxon>Papilionoideae</taxon>
        <taxon>50 kb inversion clade</taxon>
        <taxon>NPAAA clade</taxon>
        <taxon>Hologalegina</taxon>
        <taxon>IRL clade</taxon>
        <taxon>Trifolieae</taxon>
        <taxon>Medicago</taxon>
    </lineage>
</organism>
<evidence type="ECO:0000313" key="3">
    <source>
        <dbReference type="EnsemblPlants" id="AES98745"/>
    </source>
</evidence>
<dbReference type="AlphaFoldDB" id="G7K766"/>
<dbReference type="EMBL" id="CM001221">
    <property type="protein sequence ID" value="AES98745.1"/>
    <property type="molecule type" value="Genomic_DNA"/>
</dbReference>
<dbReference type="HOGENOM" id="CLU_2100517_0_0_1"/>
<reference evidence="5" key="4">
    <citation type="journal article" date="2018" name="Nat. Plants">
        <title>Whole-genome landscape of Medicago truncatula symbiotic genes.</title>
        <authorList>
            <person name="Pecrix Y."/>
            <person name="Staton S.E."/>
            <person name="Sallet E."/>
            <person name="Lelandais-Briere C."/>
            <person name="Moreau S."/>
            <person name="Carrere S."/>
            <person name="Blein T."/>
            <person name="Jardinaud M.F."/>
            <person name="Latrasse D."/>
            <person name="Zouine M."/>
            <person name="Zahm M."/>
            <person name="Kreplak J."/>
            <person name="Mayjonade B."/>
            <person name="Satge C."/>
            <person name="Perez M."/>
            <person name="Cauet S."/>
            <person name="Marande W."/>
            <person name="Chantry-Darmon C."/>
            <person name="Lopez-Roques C."/>
            <person name="Bouchez O."/>
            <person name="Berard A."/>
            <person name="Debelle F."/>
            <person name="Munos S."/>
            <person name="Bendahmane A."/>
            <person name="Berges H."/>
            <person name="Niebel A."/>
            <person name="Buitink J."/>
            <person name="Frugier F."/>
            <person name="Benhamed M."/>
            <person name="Crespi M."/>
            <person name="Gouzy J."/>
            <person name="Gamas P."/>
        </authorList>
    </citation>
    <scope>NUCLEOTIDE SEQUENCE [LARGE SCALE GENOMIC DNA]</scope>
    <source>
        <strain evidence="5">cv. Jemalong A17</strain>
    </source>
</reference>